<dbReference type="GO" id="GO:0016787">
    <property type="term" value="F:hydrolase activity"/>
    <property type="evidence" value="ECO:0007669"/>
    <property type="project" value="UniProtKB-KW"/>
</dbReference>
<dbReference type="PANTHER" id="PTHR43540">
    <property type="entry name" value="PEROXYUREIDOACRYLATE/UREIDOACRYLATE AMIDOHYDROLASE-RELATED"/>
    <property type="match status" value="1"/>
</dbReference>
<dbReference type="AlphaFoldDB" id="A0A498R2Y3"/>
<protein>
    <recommendedName>
        <fullName evidence="3">Isochorismatase-like domain-containing protein</fullName>
    </recommendedName>
</protein>
<proteinExistence type="inferred from homology"/>
<reference evidence="4 5" key="1">
    <citation type="submission" date="2018-06" db="EMBL/GenBank/DDBJ databases">
        <authorList>
            <person name="Strepis N."/>
        </authorList>
    </citation>
    <scope>NUCLEOTIDE SEQUENCE [LARGE SCALE GENOMIC DNA]</scope>
    <source>
        <strain evidence="4">LUCI</strain>
    </source>
</reference>
<comment type="similarity">
    <text evidence="1">Belongs to the isochorismatase family.</text>
</comment>
<dbReference type="EMBL" id="UPPP01000070">
    <property type="protein sequence ID" value="VBB06996.1"/>
    <property type="molecule type" value="Genomic_DNA"/>
</dbReference>
<dbReference type="Proteomes" id="UP000277811">
    <property type="component" value="Unassembled WGS sequence"/>
</dbReference>
<feature type="domain" description="Isochorismatase-like" evidence="3">
    <location>
        <begin position="4"/>
        <end position="139"/>
    </location>
</feature>
<evidence type="ECO:0000313" key="5">
    <source>
        <dbReference type="Proteomes" id="UP000277811"/>
    </source>
</evidence>
<evidence type="ECO:0000259" key="3">
    <source>
        <dbReference type="Pfam" id="PF00857"/>
    </source>
</evidence>
<evidence type="ECO:0000256" key="2">
    <source>
        <dbReference type="ARBA" id="ARBA00022801"/>
    </source>
</evidence>
<dbReference type="InterPro" id="IPR036380">
    <property type="entry name" value="Isochorismatase-like_sf"/>
</dbReference>
<dbReference type="SUPFAM" id="SSF52499">
    <property type="entry name" value="Isochorismatase-like hydrolases"/>
    <property type="match status" value="1"/>
</dbReference>
<accession>A0A498R2Y3</accession>
<dbReference type="InterPro" id="IPR000868">
    <property type="entry name" value="Isochorismatase-like_dom"/>
</dbReference>
<evidence type="ECO:0000313" key="4">
    <source>
        <dbReference type="EMBL" id="VBB06996.1"/>
    </source>
</evidence>
<dbReference type="Pfam" id="PF00857">
    <property type="entry name" value="Isochorismatase"/>
    <property type="match status" value="1"/>
</dbReference>
<dbReference type="InterPro" id="IPR050272">
    <property type="entry name" value="Isochorismatase-like_hydrls"/>
</dbReference>
<dbReference type="Gene3D" id="3.40.50.850">
    <property type="entry name" value="Isochorismatase-like"/>
    <property type="match status" value="1"/>
</dbReference>
<name>A0A498R2Y3_9FIRM</name>
<sequence>MKPVLLVIDVQKAFPPNAPSLQQAIPVINAAIDLFRENKLPIIAIQHINERDGLVPGTEGFELAADLHLLSADPRVHKTYGNAFNKTSLGQLVEEYGADTLILTGYAAENCVLSTCRAALDRDLTPVILRGSIGSRNPANITFVESINDLISFNALKKFLAG</sequence>
<organism evidence="4 5">
    <name type="scientific">Lucifera butyrica</name>
    <dbReference type="NCBI Taxonomy" id="1351585"/>
    <lineage>
        <taxon>Bacteria</taxon>
        <taxon>Bacillati</taxon>
        <taxon>Bacillota</taxon>
        <taxon>Negativicutes</taxon>
        <taxon>Veillonellales</taxon>
        <taxon>Veillonellaceae</taxon>
        <taxon>Lucifera</taxon>
    </lineage>
</organism>
<keyword evidence="5" id="KW-1185">Reference proteome</keyword>
<dbReference type="CDD" id="cd00431">
    <property type="entry name" value="cysteine_hydrolases"/>
    <property type="match status" value="1"/>
</dbReference>
<dbReference type="OrthoDB" id="257098at2"/>
<evidence type="ECO:0000256" key="1">
    <source>
        <dbReference type="ARBA" id="ARBA00006336"/>
    </source>
</evidence>
<keyword evidence="2" id="KW-0378">Hydrolase</keyword>
<dbReference type="RefSeq" id="WP_122627944.1">
    <property type="nucleotide sequence ID" value="NZ_UPPP01000070.1"/>
</dbReference>
<gene>
    <name evidence="4" type="ORF">LUCI_2240</name>
</gene>
<dbReference type="PANTHER" id="PTHR43540:SF6">
    <property type="entry name" value="ISOCHORISMATASE-LIKE DOMAIN-CONTAINING PROTEIN"/>
    <property type="match status" value="1"/>
</dbReference>